<dbReference type="PROSITE" id="PS51918">
    <property type="entry name" value="RADICAL_SAM"/>
    <property type="match status" value="1"/>
</dbReference>
<reference evidence="8 9" key="1">
    <citation type="submission" date="2021-06" db="EMBL/GenBank/DDBJ databases">
        <title>Complete genome of Haloferula helveola possessing various polysaccharide degrading enzymes.</title>
        <authorList>
            <person name="Takami H."/>
            <person name="Huang C."/>
            <person name="Hamasaki K."/>
        </authorList>
    </citation>
    <scope>NUCLEOTIDE SEQUENCE [LARGE SCALE GENOMIC DNA]</scope>
    <source>
        <strain evidence="8 9">CN-1</strain>
    </source>
</reference>
<dbReference type="SFLD" id="SFLDF00301">
    <property type="entry name" value="2-iminoacetate_synthase_(ThiH)"/>
    <property type="match status" value="1"/>
</dbReference>
<dbReference type="SFLD" id="SFLDG01081">
    <property type="entry name" value="cleavage_of_the_Ca-Cb_bond_in"/>
    <property type="match status" value="1"/>
</dbReference>
<evidence type="ECO:0000256" key="3">
    <source>
        <dbReference type="ARBA" id="ARBA00022691"/>
    </source>
</evidence>
<proteinExistence type="predicted"/>
<dbReference type="SFLD" id="SFLDS00029">
    <property type="entry name" value="Radical_SAM"/>
    <property type="match status" value="1"/>
</dbReference>
<dbReference type="EMBL" id="AP024702">
    <property type="protein sequence ID" value="BCX49186.1"/>
    <property type="molecule type" value="Genomic_DNA"/>
</dbReference>
<dbReference type="InterPro" id="IPR058240">
    <property type="entry name" value="rSAM_sf"/>
</dbReference>
<dbReference type="RefSeq" id="WP_338685669.1">
    <property type="nucleotide sequence ID" value="NZ_AP024702.1"/>
</dbReference>
<comment type="cofactor">
    <cofactor evidence="1">
        <name>[4Fe-4S] cluster</name>
        <dbReference type="ChEBI" id="CHEBI:49883"/>
    </cofactor>
</comment>
<dbReference type="InterPro" id="IPR034428">
    <property type="entry name" value="ThiH/NoCL/HydG-like"/>
</dbReference>
<dbReference type="Pfam" id="PF04055">
    <property type="entry name" value="Radical_SAM"/>
    <property type="match status" value="1"/>
</dbReference>
<evidence type="ECO:0000256" key="1">
    <source>
        <dbReference type="ARBA" id="ARBA00001966"/>
    </source>
</evidence>
<evidence type="ECO:0000256" key="6">
    <source>
        <dbReference type="ARBA" id="ARBA00023014"/>
    </source>
</evidence>
<dbReference type="InterPro" id="IPR013785">
    <property type="entry name" value="Aldolase_TIM"/>
</dbReference>
<keyword evidence="2" id="KW-0004">4Fe-4S</keyword>
<keyword evidence="9" id="KW-1185">Reference proteome</keyword>
<evidence type="ECO:0000313" key="8">
    <source>
        <dbReference type="EMBL" id="BCX49186.1"/>
    </source>
</evidence>
<protein>
    <submittedName>
        <fullName evidence="8">[FeFe] hydrogenase H-clusterradical SAM maturase</fullName>
    </submittedName>
</protein>
<dbReference type="InterPro" id="IPR007197">
    <property type="entry name" value="rSAM"/>
</dbReference>
<accession>A0ABN6H6C0</accession>
<dbReference type="InterPro" id="IPR012726">
    <property type="entry name" value="ThiH"/>
</dbReference>
<dbReference type="InterPro" id="IPR010722">
    <property type="entry name" value="BATS_dom"/>
</dbReference>
<dbReference type="SUPFAM" id="SSF102114">
    <property type="entry name" value="Radical SAM enzymes"/>
    <property type="match status" value="1"/>
</dbReference>
<dbReference type="SFLD" id="SFLDG01060">
    <property type="entry name" value="BATS_domain_containing"/>
    <property type="match status" value="1"/>
</dbReference>
<keyword evidence="4" id="KW-0479">Metal-binding</keyword>
<feature type="domain" description="Radical SAM core" evidence="7">
    <location>
        <begin position="50"/>
        <end position="275"/>
    </location>
</feature>
<organism evidence="8 9">
    <name type="scientific">Haloferula helveola</name>
    <dbReference type="NCBI Taxonomy" id="490095"/>
    <lineage>
        <taxon>Bacteria</taxon>
        <taxon>Pseudomonadati</taxon>
        <taxon>Verrucomicrobiota</taxon>
        <taxon>Verrucomicrobiia</taxon>
        <taxon>Verrucomicrobiales</taxon>
        <taxon>Verrucomicrobiaceae</taxon>
        <taxon>Haloferula</taxon>
    </lineage>
</organism>
<gene>
    <name evidence="8" type="primary">hydG</name>
    <name evidence="8" type="ORF">HAHE_30940</name>
</gene>
<evidence type="ECO:0000313" key="9">
    <source>
        <dbReference type="Proteomes" id="UP001374893"/>
    </source>
</evidence>
<dbReference type="SMART" id="SM00876">
    <property type="entry name" value="BATS"/>
    <property type="match status" value="1"/>
</dbReference>
<keyword evidence="6" id="KW-0411">Iron-sulfur</keyword>
<name>A0ABN6H6C0_9BACT</name>
<dbReference type="Gene3D" id="3.20.20.70">
    <property type="entry name" value="Aldolase class I"/>
    <property type="match status" value="1"/>
</dbReference>
<dbReference type="PANTHER" id="PTHR43583">
    <property type="entry name" value="2-IMINOACETATE SYNTHASE"/>
    <property type="match status" value="1"/>
</dbReference>
<evidence type="ECO:0000259" key="7">
    <source>
        <dbReference type="PROSITE" id="PS51918"/>
    </source>
</evidence>
<evidence type="ECO:0000256" key="4">
    <source>
        <dbReference type="ARBA" id="ARBA00022723"/>
    </source>
</evidence>
<keyword evidence="5" id="KW-0408">Iron</keyword>
<dbReference type="Pfam" id="PF06968">
    <property type="entry name" value="BATS"/>
    <property type="match status" value="1"/>
</dbReference>
<dbReference type="PANTHER" id="PTHR43583:SF1">
    <property type="entry name" value="2-IMINOACETATE SYNTHASE"/>
    <property type="match status" value="1"/>
</dbReference>
<keyword evidence="3" id="KW-0949">S-adenosyl-L-methionine</keyword>
<sequence>MAFSEQFESLLARPTPLMRRFRGLLDPCTDARLESMARESAATTRRHFGRTMRLFAPLYLSNECVNNCSYCGFSRDNPILRTTLTVDQVVREARHLYDLGFRNVLLVAGEHPKFVSEGYLQECLDALKTFIPTLAIEVGPMEGDQYGEIVSHGAEGLVVYQETYHRETYEKLHTAGPKKKFGWRLDCPERAYRGGFRRIGVGALFGLADWRHEATSLAAHVEYLLRHCWKAQFTVAFPRMRPYAGNYEYEPDPDLFLSDRALVQLVAAFRLCFPQVGIVMSTREPATLRDAIAPLGVTMMSAGARTEPGGYTGAGHDDLHLTLRGRRVEMENRTGCEKATEQFTIDDSRSPAEVAAMLSRQGLDPVWKDWDEAILATS</sequence>
<dbReference type="CDD" id="cd01335">
    <property type="entry name" value="Radical_SAM"/>
    <property type="match status" value="1"/>
</dbReference>
<dbReference type="Proteomes" id="UP001374893">
    <property type="component" value="Chromosome"/>
</dbReference>
<evidence type="ECO:0000256" key="2">
    <source>
        <dbReference type="ARBA" id="ARBA00022485"/>
    </source>
</evidence>
<evidence type="ECO:0000256" key="5">
    <source>
        <dbReference type="ARBA" id="ARBA00023004"/>
    </source>
</evidence>
<dbReference type="NCBIfam" id="TIGR02351">
    <property type="entry name" value="thiH"/>
    <property type="match status" value="1"/>
</dbReference>